<name>A0A0L6USU7_9BASI</name>
<dbReference type="STRING" id="27349.A0A0L6USU7"/>
<gene>
    <name evidence="2" type="ORF">VP01_4000g1</name>
</gene>
<keyword evidence="3" id="KW-1185">Reference proteome</keyword>
<protein>
    <submittedName>
        <fullName evidence="2">Uncharacterized protein</fullName>
    </submittedName>
</protein>
<dbReference type="VEuPathDB" id="FungiDB:VP01_4000g1"/>
<reference evidence="2 3" key="1">
    <citation type="submission" date="2015-08" db="EMBL/GenBank/DDBJ databases">
        <title>Next Generation Sequencing and Analysis of the Genome of Puccinia sorghi L Schw, the Causal Agent of Maize Common Rust.</title>
        <authorList>
            <person name="Rochi L."/>
            <person name="Burguener G."/>
            <person name="Darino M."/>
            <person name="Turjanski A."/>
            <person name="Kreff E."/>
            <person name="Dieguez M.J."/>
            <person name="Sacco F."/>
        </authorList>
    </citation>
    <scope>NUCLEOTIDE SEQUENCE [LARGE SCALE GENOMIC DNA]</scope>
    <source>
        <strain evidence="2 3">RO10H11247</strain>
    </source>
</reference>
<dbReference type="Proteomes" id="UP000037035">
    <property type="component" value="Unassembled WGS sequence"/>
</dbReference>
<evidence type="ECO:0000313" key="2">
    <source>
        <dbReference type="EMBL" id="KNZ51307.1"/>
    </source>
</evidence>
<comment type="caution">
    <text evidence="2">The sequence shown here is derived from an EMBL/GenBank/DDBJ whole genome shotgun (WGS) entry which is preliminary data.</text>
</comment>
<organism evidence="2 3">
    <name type="scientific">Puccinia sorghi</name>
    <dbReference type="NCBI Taxonomy" id="27349"/>
    <lineage>
        <taxon>Eukaryota</taxon>
        <taxon>Fungi</taxon>
        <taxon>Dikarya</taxon>
        <taxon>Basidiomycota</taxon>
        <taxon>Pucciniomycotina</taxon>
        <taxon>Pucciniomycetes</taxon>
        <taxon>Pucciniales</taxon>
        <taxon>Pucciniaceae</taxon>
        <taxon>Puccinia</taxon>
    </lineage>
</organism>
<dbReference type="EMBL" id="LAVV01009059">
    <property type="protein sequence ID" value="KNZ51307.1"/>
    <property type="molecule type" value="Genomic_DNA"/>
</dbReference>
<feature type="region of interest" description="Disordered" evidence="1">
    <location>
        <begin position="1"/>
        <end position="28"/>
    </location>
</feature>
<sequence>MEKRAAGPAYTGTPGWGKREKNHFRQKKAAESASFSVIALTQVKDEKEQQGYLEGRLVVTRTMFECHPSACAVRLHGSHISGSILLGNLPDTSPIPTVSVTAHTASMMVCHPFTPLGFILVEPLGIERMILSDVTGAPSRHSQTHLRREEVSLPSPLTVTGSSEVLATLYGHDSRADDLEWGSGANERIIKTTGLLRLKVILDTLRLVSCQKQMVQTASKAAMDRFREQSHALLQAVDLRLTGVEPIEAGNLGGMSDMYTISRPEVERRMEYWQAQGWKLLKRGGGRVLPTSKETDKIANTIHYCFDLRKYSAEQGAYFEAGDSSLNPWSALLASLPLAWWIMSCGKPFIQISEGVMYLTAEVSEVPPSK</sequence>
<accession>A0A0L6USU7</accession>
<dbReference type="AlphaFoldDB" id="A0A0L6USU7"/>
<dbReference type="OrthoDB" id="3247294at2759"/>
<evidence type="ECO:0000256" key="1">
    <source>
        <dbReference type="SAM" id="MobiDB-lite"/>
    </source>
</evidence>
<evidence type="ECO:0000313" key="3">
    <source>
        <dbReference type="Proteomes" id="UP000037035"/>
    </source>
</evidence>
<proteinExistence type="predicted"/>